<gene>
    <name evidence="2" type="ORF">FHS49_000960</name>
</gene>
<evidence type="ECO:0000313" key="3">
    <source>
        <dbReference type="Proteomes" id="UP000549617"/>
    </source>
</evidence>
<feature type="domain" description="Multi-ubiquitin" evidence="1">
    <location>
        <begin position="37"/>
        <end position="99"/>
    </location>
</feature>
<accession>A0A7W9AGF3</accession>
<proteinExistence type="predicted"/>
<dbReference type="EMBL" id="JACIJC010000001">
    <property type="protein sequence ID" value="MBB5684969.1"/>
    <property type="molecule type" value="Genomic_DNA"/>
</dbReference>
<dbReference type="Pfam" id="PF14452">
    <property type="entry name" value="Multi_ubiq"/>
    <property type="match status" value="3"/>
</dbReference>
<organism evidence="2 3">
    <name type="scientific">Sphingobium boeckii</name>
    <dbReference type="NCBI Taxonomy" id="1082345"/>
    <lineage>
        <taxon>Bacteria</taxon>
        <taxon>Pseudomonadati</taxon>
        <taxon>Pseudomonadota</taxon>
        <taxon>Alphaproteobacteria</taxon>
        <taxon>Sphingomonadales</taxon>
        <taxon>Sphingomonadaceae</taxon>
        <taxon>Sphingobium</taxon>
    </lineage>
</organism>
<feature type="domain" description="Multi-ubiquitin" evidence="1">
    <location>
        <begin position="177"/>
        <end position="247"/>
    </location>
</feature>
<reference evidence="2 3" key="1">
    <citation type="submission" date="2020-08" db="EMBL/GenBank/DDBJ databases">
        <title>Genomic Encyclopedia of Type Strains, Phase IV (KMG-IV): sequencing the most valuable type-strain genomes for metagenomic binning, comparative biology and taxonomic classification.</title>
        <authorList>
            <person name="Goeker M."/>
        </authorList>
    </citation>
    <scope>NUCLEOTIDE SEQUENCE [LARGE SCALE GENOMIC DNA]</scope>
    <source>
        <strain evidence="2 3">DSM 25079</strain>
    </source>
</reference>
<comment type="caution">
    <text evidence="2">The sequence shown here is derived from an EMBL/GenBank/DDBJ whole genome shotgun (WGS) entry which is preliminary data.</text>
</comment>
<dbReference type="AlphaFoldDB" id="A0A7W9AGF3"/>
<evidence type="ECO:0000313" key="2">
    <source>
        <dbReference type="EMBL" id="MBB5684969.1"/>
    </source>
</evidence>
<keyword evidence="3" id="KW-1185">Reference proteome</keyword>
<dbReference type="Proteomes" id="UP000549617">
    <property type="component" value="Unassembled WGS sequence"/>
</dbReference>
<protein>
    <recommendedName>
        <fullName evidence="1">Multi-ubiquitin domain-containing protein</fullName>
    </recommendedName>
</protein>
<feature type="domain" description="Multi-ubiquitin" evidence="1">
    <location>
        <begin position="105"/>
        <end position="170"/>
    </location>
</feature>
<dbReference type="InterPro" id="IPR027802">
    <property type="entry name" value="Multi-ubiquitin_dom"/>
</dbReference>
<dbReference type="RefSeq" id="WP_184015732.1">
    <property type="nucleotide sequence ID" value="NZ_JACIJC010000001.1"/>
</dbReference>
<name>A0A7W9AGF3_9SPHN</name>
<evidence type="ECO:0000259" key="1">
    <source>
        <dbReference type="Pfam" id="PF14452"/>
    </source>
</evidence>
<sequence length="250" mass="27612">MNSPELPEYDDVGEAVREGRALLPANAYRIQFALENLDFRPLSVADPIPLGRQVLEAAGLEPDRGYSLFAILDTGDFEDIRLNEPFDLRGVAAERFVAFLTDREFKFEVNSHEERWGKPAISGQILKQLAKPGPDEAVFLEVRGGTDVLIEPTMLVDLNAPGIERFYNAPRPPVEIEVIVNTRPRLVRGATVTFEQIVELAFPGLHDANVVFSMTYRKAASTPHAGELGAHGSVTIKQGTVFNVTRTVQS</sequence>